<gene>
    <name evidence="7" type="ORF">NLU13_2594</name>
</gene>
<dbReference type="PROSITE" id="PS50181">
    <property type="entry name" value="FBOX"/>
    <property type="match status" value="1"/>
</dbReference>
<protein>
    <recommendedName>
        <fullName evidence="6">F-box domain-containing protein</fullName>
    </recommendedName>
</protein>
<evidence type="ECO:0000313" key="7">
    <source>
        <dbReference type="EMBL" id="KAK0389017.1"/>
    </source>
</evidence>
<dbReference type="EMBL" id="JAPDFR010000002">
    <property type="protein sequence ID" value="KAK0389017.1"/>
    <property type="molecule type" value="Genomic_DNA"/>
</dbReference>
<dbReference type="PROSITE" id="PS00678">
    <property type="entry name" value="WD_REPEATS_1"/>
    <property type="match status" value="4"/>
</dbReference>
<feature type="repeat" description="WD" evidence="4">
    <location>
        <begin position="611"/>
        <end position="652"/>
    </location>
</feature>
<dbReference type="Pfam" id="PF00400">
    <property type="entry name" value="WD40"/>
    <property type="match status" value="6"/>
</dbReference>
<dbReference type="Proteomes" id="UP001175261">
    <property type="component" value="Unassembled WGS sequence"/>
</dbReference>
<dbReference type="PANTHER" id="PTHR22847:SF745">
    <property type="entry name" value="F-BOX_WD REPEAT-CONTAINING PROTEIN 7"/>
    <property type="match status" value="1"/>
</dbReference>
<dbReference type="PROSITE" id="PS50082">
    <property type="entry name" value="WD_REPEATS_2"/>
    <property type="match status" value="5"/>
</dbReference>
<keyword evidence="8" id="KW-1185">Reference proteome</keyword>
<evidence type="ECO:0000256" key="2">
    <source>
        <dbReference type="ARBA" id="ARBA00022574"/>
    </source>
</evidence>
<dbReference type="Gene3D" id="1.20.1280.50">
    <property type="match status" value="1"/>
</dbReference>
<dbReference type="PANTHER" id="PTHR22847">
    <property type="entry name" value="WD40 REPEAT PROTEIN"/>
    <property type="match status" value="1"/>
</dbReference>
<feature type="region of interest" description="Disordered" evidence="5">
    <location>
        <begin position="20"/>
        <end position="40"/>
    </location>
</feature>
<comment type="similarity">
    <text evidence="1">Belongs to the WD repeat MET30/SCONB/SCON-2 family.</text>
</comment>
<organism evidence="7 8">
    <name type="scientific">Sarocladium strictum</name>
    <name type="common">Black bundle disease fungus</name>
    <name type="synonym">Acremonium strictum</name>
    <dbReference type="NCBI Taxonomy" id="5046"/>
    <lineage>
        <taxon>Eukaryota</taxon>
        <taxon>Fungi</taxon>
        <taxon>Dikarya</taxon>
        <taxon>Ascomycota</taxon>
        <taxon>Pezizomycotina</taxon>
        <taxon>Sordariomycetes</taxon>
        <taxon>Hypocreomycetidae</taxon>
        <taxon>Hypocreales</taxon>
        <taxon>Sarocladiaceae</taxon>
        <taxon>Sarocladium</taxon>
    </lineage>
</organism>
<dbReference type="SMART" id="SM00320">
    <property type="entry name" value="WD40"/>
    <property type="match status" value="7"/>
</dbReference>
<dbReference type="InterPro" id="IPR001810">
    <property type="entry name" value="F-box_dom"/>
</dbReference>
<evidence type="ECO:0000259" key="6">
    <source>
        <dbReference type="PROSITE" id="PS50181"/>
    </source>
</evidence>
<dbReference type="InterPro" id="IPR036047">
    <property type="entry name" value="F-box-like_dom_sf"/>
</dbReference>
<keyword evidence="3" id="KW-0677">Repeat</keyword>
<dbReference type="InterPro" id="IPR015943">
    <property type="entry name" value="WD40/YVTN_repeat-like_dom_sf"/>
</dbReference>
<dbReference type="SUPFAM" id="SSF81383">
    <property type="entry name" value="F-box domain"/>
    <property type="match status" value="1"/>
</dbReference>
<dbReference type="InterPro" id="IPR001680">
    <property type="entry name" value="WD40_rpt"/>
</dbReference>
<evidence type="ECO:0000313" key="8">
    <source>
        <dbReference type="Proteomes" id="UP001175261"/>
    </source>
</evidence>
<dbReference type="PROSITE" id="PS50294">
    <property type="entry name" value="WD_REPEATS_REGION"/>
    <property type="match status" value="4"/>
</dbReference>
<dbReference type="Gene3D" id="2.130.10.10">
    <property type="entry name" value="YVTN repeat-like/Quinoprotein amine dehydrogenase"/>
    <property type="match status" value="2"/>
</dbReference>
<dbReference type="SMART" id="SM00256">
    <property type="entry name" value="FBOX"/>
    <property type="match status" value="1"/>
</dbReference>
<dbReference type="InterPro" id="IPR019775">
    <property type="entry name" value="WD40_repeat_CS"/>
</dbReference>
<dbReference type="Pfam" id="PF12937">
    <property type="entry name" value="F-box-like"/>
    <property type="match status" value="1"/>
</dbReference>
<accession>A0AA39GKH2</accession>
<feature type="domain" description="F-box" evidence="6">
    <location>
        <begin position="264"/>
        <end position="310"/>
    </location>
</feature>
<evidence type="ECO:0000256" key="1">
    <source>
        <dbReference type="ARBA" id="ARBA00007968"/>
    </source>
</evidence>
<evidence type="ECO:0000256" key="5">
    <source>
        <dbReference type="SAM" id="MobiDB-lite"/>
    </source>
</evidence>
<feature type="repeat" description="WD" evidence="4">
    <location>
        <begin position="489"/>
        <end position="528"/>
    </location>
</feature>
<proteinExistence type="inferred from homology"/>
<dbReference type="InterPro" id="IPR036322">
    <property type="entry name" value="WD40_repeat_dom_sf"/>
</dbReference>
<dbReference type="CDD" id="cd00200">
    <property type="entry name" value="WD40"/>
    <property type="match status" value="1"/>
</dbReference>
<reference evidence="7" key="1">
    <citation type="submission" date="2022-10" db="EMBL/GenBank/DDBJ databases">
        <title>Determination and structural analysis of whole genome sequence of Sarocladium strictum F4-1.</title>
        <authorList>
            <person name="Hu L."/>
            <person name="Jiang Y."/>
        </authorList>
    </citation>
    <scope>NUCLEOTIDE SEQUENCE</scope>
    <source>
        <strain evidence="7">F4-1</strain>
    </source>
</reference>
<name>A0AA39GKH2_SARSR</name>
<evidence type="ECO:0000256" key="4">
    <source>
        <dbReference type="PROSITE-ProRule" id="PRU00221"/>
    </source>
</evidence>
<comment type="caution">
    <text evidence="7">The sequence shown here is derived from an EMBL/GenBank/DDBJ whole genome shotgun (WGS) entry which is preliminary data.</text>
</comment>
<sequence>MARATTPSYDWDAQDAMFEGGYDSSAPLPYHQDSGKSGFARDQRQRLRSLSSSFPWPRPKSSLALNMDADYASNCTNEVIVEDEAGPSGHNAGVSNHGHQVLGFKSMVRRASKSIKDMVHRRPSSAADEALGSRSATLRPTTSWTGKFRQRNKSIQYSRSFYGLDYTDEPLSMHDTQPKDIYAPRPGTSLGPPIIPEHTGAAAKASAALQNEYLARSLQNKWLSPTSSDDENDCESGVGIAVSVPDVEVDDFDVCESPENISRLDFISQLPLELAIHVLACLDALALSRASSVSRTWNKICANQHVWRESCLREMTTTYATSGAVKPNTGFGIPKNLPTSDWREIYRAKHELNQRWKLGKAQPIYLNGHKDSIYCVQFDEYKLITGSRDKTIRVWDLHSLKCRLVIGPEEILDESDMLYNADGTIMHNATGTDSRVISESKPKMASFTIHHNASILCLQYDEEILVTGSSDASCIVHDIKAGYRPIRRLQHHTAAVLDLAFDDKHIVTCSKDISICVWDRATGALLRQLKGHTGPVNAVQMRGNTIVSCSGDYRVKLWNIDTGKNIREFTGHTKGLACSQFSEDGRLIASAGNDQTIRIWDANTGELVHSVAAHEGLVRSLHVDSVSGRLVSASYDTDIKVWDMETGRQLLDFPHWHSSWVLSAKCDYRRIVSTGQDPKILIMDFGRGVKGIEALESDNPDERGNFI</sequence>
<feature type="repeat" description="WD" evidence="4">
    <location>
        <begin position="529"/>
        <end position="568"/>
    </location>
</feature>
<feature type="repeat" description="WD" evidence="4">
    <location>
        <begin position="569"/>
        <end position="610"/>
    </location>
</feature>
<evidence type="ECO:0000256" key="3">
    <source>
        <dbReference type="ARBA" id="ARBA00022737"/>
    </source>
</evidence>
<feature type="repeat" description="WD" evidence="4">
    <location>
        <begin position="366"/>
        <end position="405"/>
    </location>
</feature>
<dbReference type="AlphaFoldDB" id="A0AA39GKH2"/>
<dbReference type="SUPFAM" id="SSF50978">
    <property type="entry name" value="WD40 repeat-like"/>
    <property type="match status" value="1"/>
</dbReference>
<dbReference type="InterPro" id="IPR020472">
    <property type="entry name" value="WD40_PAC1"/>
</dbReference>
<dbReference type="PRINTS" id="PR00320">
    <property type="entry name" value="GPROTEINBRPT"/>
</dbReference>
<keyword evidence="2 4" id="KW-0853">WD repeat</keyword>